<feature type="transmembrane region" description="Helical" evidence="8">
    <location>
        <begin position="283"/>
        <end position="308"/>
    </location>
</feature>
<dbReference type="PaxDb" id="2850-Phatrdraft972"/>
<dbReference type="GeneID" id="7205138"/>
<protein>
    <recommendedName>
        <fullName evidence="8">Ammonium transporter</fullName>
    </recommendedName>
</protein>
<feature type="transmembrane region" description="Helical" evidence="8">
    <location>
        <begin position="159"/>
        <end position="180"/>
    </location>
</feature>
<feature type="transmembrane region" description="Helical" evidence="8">
    <location>
        <begin position="48"/>
        <end position="70"/>
    </location>
</feature>
<evidence type="ECO:0000256" key="3">
    <source>
        <dbReference type="ARBA" id="ARBA00022448"/>
    </source>
</evidence>
<keyword evidence="5 8" id="KW-1133">Transmembrane helix</keyword>
<dbReference type="GO" id="GO:0005886">
    <property type="term" value="C:plasma membrane"/>
    <property type="evidence" value="ECO:0007669"/>
    <property type="project" value="UniProtKB-SubCell"/>
</dbReference>
<evidence type="ECO:0000259" key="10">
    <source>
        <dbReference type="Pfam" id="PF00909"/>
    </source>
</evidence>
<evidence type="ECO:0000256" key="1">
    <source>
        <dbReference type="ARBA" id="ARBA00004141"/>
    </source>
</evidence>
<dbReference type="InterPro" id="IPR024041">
    <property type="entry name" value="NH4_transpt_AmtB-like_dom"/>
</dbReference>
<sequence>MSSSAIYQSCAGQFNSGEQLDQLLQCLSTGHDGALNVQTSNLAGGIDAFYLIFAGALVYFMQTGFAMLCAGSIRAKNVKNVILWNLLDSCGGGLAFWSVGYAFAYGGDDDGSKTFVGNAGFFLKGDNIRMENWFFQFAFACALSSIVAGTIAERTQMKAYLMYSVFLVGFVYPVVAHAFWSSNGFLSNTATDPLWGSGAIDLAGSGPVHMTGGVTALAAALILGPRIGRFYDKEGNPLEEPAEFPPHSVALQFLGTFCLWFGWYGFNPGSVFFISSTENGQVAALVAVNTTLAACAGAVSAMFTSTVFDYWYTGLHTYDLGYTMNGCLTGLVAITAGCATVETWAAVLIGIVAGWFYLLGSRLLVYFRIDDAVDAIPVHMVGGAWGVIATGLFTKGELLLSAFSQEEHVGWFYEWGSGSGDFTLIGIQLLSVLFIFAWTFSVMGIYFYGLNLMGWLRIDPLEEEVGMDISRHKGSAYDMTLASVEQVRSLMDDRSTSNRGKQRKPSIMVVKLAKAGTSEGESASGNPEVQASDVQQAETA</sequence>
<dbReference type="PANTHER" id="PTHR11730:SF6">
    <property type="entry name" value="AMMONIUM TRANSPORTER"/>
    <property type="match status" value="1"/>
</dbReference>
<keyword evidence="6 8" id="KW-0472">Membrane</keyword>
<dbReference type="OrthoDB" id="534912at2759"/>
<organism evidence="11 12">
    <name type="scientific">Phaeodactylum tricornutum (strain CCAP 1055/1)</name>
    <dbReference type="NCBI Taxonomy" id="556484"/>
    <lineage>
        <taxon>Eukaryota</taxon>
        <taxon>Sar</taxon>
        <taxon>Stramenopiles</taxon>
        <taxon>Ochrophyta</taxon>
        <taxon>Bacillariophyta</taxon>
        <taxon>Bacillariophyceae</taxon>
        <taxon>Bacillariophycidae</taxon>
        <taxon>Naviculales</taxon>
        <taxon>Phaeodactylaceae</taxon>
        <taxon>Phaeodactylum</taxon>
    </lineage>
</organism>
<dbReference type="Pfam" id="PF00909">
    <property type="entry name" value="Ammonium_transp"/>
    <property type="match status" value="1"/>
</dbReference>
<evidence type="ECO:0000256" key="7">
    <source>
        <dbReference type="ARBA" id="ARBA00023177"/>
    </source>
</evidence>
<feature type="transmembrane region" description="Helical" evidence="8">
    <location>
        <begin position="372"/>
        <end position="393"/>
    </location>
</feature>
<evidence type="ECO:0000256" key="4">
    <source>
        <dbReference type="ARBA" id="ARBA00022692"/>
    </source>
</evidence>
<comment type="subcellular location">
    <subcellularLocation>
        <location evidence="8">Cell membrane</location>
        <topology evidence="8">Multi-pass membrane protein</topology>
    </subcellularLocation>
    <subcellularLocation>
        <location evidence="1">Membrane</location>
        <topology evidence="1">Multi-pass membrane protein</topology>
    </subcellularLocation>
</comment>
<evidence type="ECO:0000256" key="9">
    <source>
        <dbReference type="SAM" id="MobiDB-lite"/>
    </source>
</evidence>
<dbReference type="PANTHER" id="PTHR11730">
    <property type="entry name" value="AMMONIUM TRANSPORTER"/>
    <property type="match status" value="1"/>
</dbReference>
<gene>
    <name evidence="11" type="ORF">PHATRDRAFT_bd972</name>
</gene>
<dbReference type="HOGENOM" id="CLU_000445_33_1_1"/>
<accession>B7S4J0</accession>
<name>B7S4J0_PHATC</name>
<dbReference type="KEGG" id="pti:PHATRDRAFT_bd972"/>
<feature type="transmembrane region" description="Helical" evidence="8">
    <location>
        <begin position="422"/>
        <end position="448"/>
    </location>
</feature>
<comment type="similarity">
    <text evidence="2 8">Belongs to the ammonia transporter channel (TC 1.A.11.2) family.</text>
</comment>
<reference evidence="11 12" key="1">
    <citation type="journal article" date="2008" name="Nature">
        <title>The Phaeodactylum genome reveals the evolutionary history of diatom genomes.</title>
        <authorList>
            <person name="Bowler C."/>
            <person name="Allen A.E."/>
            <person name="Badger J.H."/>
            <person name="Grimwood J."/>
            <person name="Jabbari K."/>
            <person name="Kuo A."/>
            <person name="Maheswari U."/>
            <person name="Martens C."/>
            <person name="Maumus F."/>
            <person name="Otillar R.P."/>
            <person name="Rayko E."/>
            <person name="Salamov A."/>
            <person name="Vandepoele K."/>
            <person name="Beszteri B."/>
            <person name="Gruber A."/>
            <person name="Heijde M."/>
            <person name="Katinka M."/>
            <person name="Mock T."/>
            <person name="Valentin K."/>
            <person name="Verret F."/>
            <person name="Berges J.A."/>
            <person name="Brownlee C."/>
            <person name="Cadoret J.P."/>
            <person name="Chiovitti A."/>
            <person name="Choi C.J."/>
            <person name="Coesel S."/>
            <person name="De Martino A."/>
            <person name="Detter J.C."/>
            <person name="Durkin C."/>
            <person name="Falciatore A."/>
            <person name="Fournet J."/>
            <person name="Haruta M."/>
            <person name="Huysman M.J."/>
            <person name="Jenkins B.D."/>
            <person name="Jiroutova K."/>
            <person name="Jorgensen R.E."/>
            <person name="Joubert Y."/>
            <person name="Kaplan A."/>
            <person name="Kroger N."/>
            <person name="Kroth P.G."/>
            <person name="La Roche J."/>
            <person name="Lindquist E."/>
            <person name="Lommer M."/>
            <person name="Martin-Jezequel V."/>
            <person name="Lopez P.J."/>
            <person name="Lucas S."/>
            <person name="Mangogna M."/>
            <person name="McGinnis K."/>
            <person name="Medlin L.K."/>
            <person name="Montsant A."/>
            <person name="Oudot-Le Secq M.P."/>
            <person name="Napoli C."/>
            <person name="Obornik M."/>
            <person name="Parker M.S."/>
            <person name="Petit J.L."/>
            <person name="Porcel B.M."/>
            <person name="Poulsen N."/>
            <person name="Robison M."/>
            <person name="Rychlewski L."/>
            <person name="Rynearson T.A."/>
            <person name="Schmutz J."/>
            <person name="Shapiro H."/>
            <person name="Siaut M."/>
            <person name="Stanley M."/>
            <person name="Sussman M.R."/>
            <person name="Taylor A.R."/>
            <person name="Vardi A."/>
            <person name="von Dassow P."/>
            <person name="Vyverman W."/>
            <person name="Willis A."/>
            <person name="Wyrwicz L.S."/>
            <person name="Rokhsar D.S."/>
            <person name="Weissenbach J."/>
            <person name="Armbrust E.V."/>
            <person name="Green B.R."/>
            <person name="Van de Peer Y."/>
            <person name="Grigoriev I.V."/>
        </authorList>
    </citation>
    <scope>NUCLEOTIDE SEQUENCE [LARGE SCALE GENOMIC DNA]</scope>
    <source>
        <strain evidence="11 12">CCAP 1055/1</strain>
    </source>
</reference>
<dbReference type="InterPro" id="IPR029020">
    <property type="entry name" value="Ammonium/urea_transptr"/>
</dbReference>
<feature type="domain" description="Ammonium transporter AmtB-like" evidence="10">
    <location>
        <begin position="51"/>
        <end position="477"/>
    </location>
</feature>
<dbReference type="SUPFAM" id="SSF111352">
    <property type="entry name" value="Ammonium transporter"/>
    <property type="match status" value="1"/>
</dbReference>
<dbReference type="GO" id="GO:0097272">
    <property type="term" value="P:ammonium homeostasis"/>
    <property type="evidence" value="ECO:0007669"/>
    <property type="project" value="TreeGrafter"/>
</dbReference>
<evidence type="ECO:0000313" key="12">
    <source>
        <dbReference type="Proteomes" id="UP000000759"/>
    </source>
</evidence>
<dbReference type="AlphaFoldDB" id="B7S4J0"/>
<dbReference type="InParanoid" id="B7S4J0"/>
<dbReference type="Proteomes" id="UP000000759">
    <property type="component" value="Unassembled WGS sequence"/>
</dbReference>
<reference evidence="12" key="2">
    <citation type="submission" date="2008-08" db="EMBL/GenBank/DDBJ databases">
        <authorList>
            <consortium name="Diatom Consortium"/>
            <person name="Grigoriev I."/>
            <person name="Grimwood J."/>
            <person name="Kuo A."/>
            <person name="Otillar R.P."/>
            <person name="Salamov A."/>
            <person name="Detter J.C."/>
            <person name="Lindquist E."/>
            <person name="Shapiro H."/>
            <person name="Lucas S."/>
            <person name="Glavina del Rio T."/>
            <person name="Pitluck S."/>
            <person name="Rokhsar D."/>
            <person name="Bowler C."/>
        </authorList>
    </citation>
    <scope>GENOME REANNOTATION</scope>
    <source>
        <strain evidence="12">CCAP 1055/1</strain>
    </source>
</reference>
<dbReference type="Gene3D" id="1.10.3430.10">
    <property type="entry name" value="Ammonium transporter AmtB like domains"/>
    <property type="match status" value="1"/>
</dbReference>
<dbReference type="InterPro" id="IPR001905">
    <property type="entry name" value="Ammonium_transpt"/>
</dbReference>
<feature type="region of interest" description="Disordered" evidence="9">
    <location>
        <begin position="514"/>
        <end position="540"/>
    </location>
</feature>
<feature type="compositionally biased region" description="Polar residues" evidence="9">
    <location>
        <begin position="519"/>
        <end position="540"/>
    </location>
</feature>
<evidence type="ECO:0000256" key="2">
    <source>
        <dbReference type="ARBA" id="ARBA00005887"/>
    </source>
</evidence>
<keyword evidence="3 8" id="KW-0813">Transport</keyword>
<proteinExistence type="inferred from homology"/>
<evidence type="ECO:0000256" key="6">
    <source>
        <dbReference type="ARBA" id="ARBA00023136"/>
    </source>
</evidence>
<dbReference type="FunFam" id="1.10.3430.10:FF:000016">
    <property type="entry name" value="Ammonium transporter"/>
    <property type="match status" value="1"/>
</dbReference>
<dbReference type="EMBL" id="DS999294">
    <property type="protein sequence ID" value="EEC42534.1"/>
    <property type="molecule type" value="Genomic_DNA"/>
</dbReference>
<evidence type="ECO:0000256" key="8">
    <source>
        <dbReference type="RuleBase" id="RU362002"/>
    </source>
</evidence>
<feature type="transmembrane region" description="Helical" evidence="8">
    <location>
        <begin position="343"/>
        <end position="360"/>
    </location>
</feature>
<dbReference type="GO" id="GO:0008519">
    <property type="term" value="F:ammonium channel activity"/>
    <property type="evidence" value="ECO:0007669"/>
    <property type="project" value="InterPro"/>
</dbReference>
<dbReference type="NCBIfam" id="TIGR00836">
    <property type="entry name" value="amt"/>
    <property type="match status" value="1"/>
</dbReference>
<evidence type="ECO:0000313" key="11">
    <source>
        <dbReference type="EMBL" id="EEC42534.1"/>
    </source>
</evidence>
<keyword evidence="12" id="KW-1185">Reference proteome</keyword>
<comment type="caution">
    <text evidence="8">Lacks conserved residue(s) required for the propagation of feature annotation.</text>
</comment>
<dbReference type="RefSeq" id="XP_002176480.1">
    <property type="nucleotide sequence ID" value="XM_002176444.1"/>
</dbReference>
<dbReference type="STRING" id="556484.B7S4J0"/>
<feature type="transmembrane region" description="Helical" evidence="8">
    <location>
        <begin position="133"/>
        <end position="152"/>
    </location>
</feature>
<evidence type="ECO:0000256" key="5">
    <source>
        <dbReference type="ARBA" id="ARBA00022989"/>
    </source>
</evidence>
<keyword evidence="7 8" id="KW-0924">Ammonia transport</keyword>
<feature type="transmembrane region" description="Helical" evidence="8">
    <location>
        <begin position="82"/>
        <end position="104"/>
    </location>
</feature>
<dbReference type="eggNOG" id="KOG0682">
    <property type="taxonomic scope" value="Eukaryota"/>
</dbReference>
<keyword evidence="4 8" id="KW-0812">Transmembrane</keyword>
<dbReference type="OMA" id="CAGSDVM"/>